<evidence type="ECO:0000256" key="7">
    <source>
        <dbReference type="ARBA" id="ARBA00022989"/>
    </source>
</evidence>
<keyword evidence="6" id="KW-0067">ATP-binding</keyword>
<dbReference type="PANTHER" id="PTHR24222">
    <property type="entry name" value="ABC TRANSPORTER B FAMILY"/>
    <property type="match status" value="1"/>
</dbReference>
<protein>
    <recommendedName>
        <fullName evidence="12">ABC transmembrane type-1 domain-containing protein</fullName>
    </recommendedName>
</protein>
<keyword evidence="3 11" id="KW-0812">Transmembrane</keyword>
<evidence type="ECO:0000256" key="4">
    <source>
        <dbReference type="ARBA" id="ARBA00022737"/>
    </source>
</evidence>
<dbReference type="GO" id="GO:0005886">
    <property type="term" value="C:plasma membrane"/>
    <property type="evidence" value="ECO:0007669"/>
    <property type="project" value="UniProtKB-SubCell"/>
</dbReference>
<dbReference type="InterPro" id="IPR036640">
    <property type="entry name" value="ABC1_TM_sf"/>
</dbReference>
<keyword evidence="9" id="KW-0325">Glycoprotein</keyword>
<name>A0A6D2HSQ1_9BRAS</name>
<keyword evidence="4" id="KW-0677">Repeat</keyword>
<dbReference type="OrthoDB" id="1925018at2759"/>
<evidence type="ECO:0000256" key="11">
    <source>
        <dbReference type="SAM" id="Phobius"/>
    </source>
</evidence>
<dbReference type="Gene3D" id="1.20.1560.10">
    <property type="entry name" value="ABC transporter type 1, transmembrane domain"/>
    <property type="match status" value="1"/>
</dbReference>
<feature type="transmembrane region" description="Helical" evidence="11">
    <location>
        <begin position="311"/>
        <end position="331"/>
    </location>
</feature>
<accession>A0A6D2HSQ1</accession>
<feature type="domain" description="ABC transmembrane type-1" evidence="12">
    <location>
        <begin position="51"/>
        <end position="339"/>
    </location>
</feature>
<evidence type="ECO:0000256" key="3">
    <source>
        <dbReference type="ARBA" id="ARBA00022692"/>
    </source>
</evidence>
<evidence type="ECO:0000256" key="5">
    <source>
        <dbReference type="ARBA" id="ARBA00022741"/>
    </source>
</evidence>
<keyword evidence="8 11" id="KW-0472">Membrane</keyword>
<feature type="compositionally biased region" description="Polar residues" evidence="10">
    <location>
        <begin position="1"/>
        <end position="14"/>
    </location>
</feature>
<sequence length="378" mass="41017">MDNVEASSSSGKINTETETKEEEEKKKMKKESVSLMGLFSAADRVDCFLMFLGGVGACVHGCTLPLFFVFFGTMLDSLGNLSTDTKAISSRVSQNALYLVYLGLVNLVSAWIGVACWMQTGERQTARLRVDYLKSILAKDITFFDTEARDSNIIFHISSDAILVQDAIGDKTGHVLRYLCQFIAGFVIGFLSVWQLTLLTLAVVPLIAIAGGGYSIIMSTISEKSEAAYADAGKVAEEVMSQVRTVYAFVGEEKAVNSYSDSLKKTLKLGKRSGLAKGLGVGLTYSLLFCTWALLLWYASLLVRHGKTNGAKAFTTILNVIYSGFALGQAVPSLSAISKGRVAAANIFRMIGNNDLDSFERLDVGTILQNVTGRIEFQ</sequence>
<evidence type="ECO:0000256" key="2">
    <source>
        <dbReference type="ARBA" id="ARBA00022448"/>
    </source>
</evidence>
<evidence type="ECO:0000256" key="1">
    <source>
        <dbReference type="ARBA" id="ARBA00004651"/>
    </source>
</evidence>
<dbReference type="AlphaFoldDB" id="A0A6D2HSQ1"/>
<feature type="transmembrane region" description="Helical" evidence="11">
    <location>
        <begin position="95"/>
        <end position="118"/>
    </location>
</feature>
<keyword evidence="2" id="KW-0813">Transport</keyword>
<evidence type="ECO:0000313" key="13">
    <source>
        <dbReference type="EMBL" id="CAA7018723.1"/>
    </source>
</evidence>
<dbReference type="CDD" id="cd18577">
    <property type="entry name" value="ABC_6TM_Pgp_ABCB1_D1_like"/>
    <property type="match status" value="1"/>
</dbReference>
<dbReference type="GO" id="GO:0140359">
    <property type="term" value="F:ABC-type transporter activity"/>
    <property type="evidence" value="ECO:0007669"/>
    <property type="project" value="InterPro"/>
</dbReference>
<feature type="transmembrane region" description="Helical" evidence="11">
    <location>
        <begin position="274"/>
        <end position="299"/>
    </location>
</feature>
<organism evidence="13 14">
    <name type="scientific">Microthlaspi erraticum</name>
    <dbReference type="NCBI Taxonomy" id="1685480"/>
    <lineage>
        <taxon>Eukaryota</taxon>
        <taxon>Viridiplantae</taxon>
        <taxon>Streptophyta</taxon>
        <taxon>Embryophyta</taxon>
        <taxon>Tracheophyta</taxon>
        <taxon>Spermatophyta</taxon>
        <taxon>Magnoliopsida</taxon>
        <taxon>eudicotyledons</taxon>
        <taxon>Gunneridae</taxon>
        <taxon>Pentapetalae</taxon>
        <taxon>rosids</taxon>
        <taxon>malvids</taxon>
        <taxon>Brassicales</taxon>
        <taxon>Brassicaceae</taxon>
        <taxon>Coluteocarpeae</taxon>
        <taxon>Microthlaspi</taxon>
    </lineage>
</organism>
<dbReference type="EMBL" id="CACVBM020000410">
    <property type="protein sequence ID" value="CAA7018723.1"/>
    <property type="molecule type" value="Genomic_DNA"/>
</dbReference>
<gene>
    <name evidence="13" type="ORF">MERR_LOCUS5958</name>
</gene>
<feature type="transmembrane region" description="Helical" evidence="11">
    <location>
        <begin position="48"/>
        <end position="75"/>
    </location>
</feature>
<keyword evidence="7 11" id="KW-1133">Transmembrane helix</keyword>
<feature type="compositionally biased region" description="Basic and acidic residues" evidence="10">
    <location>
        <begin position="15"/>
        <end position="27"/>
    </location>
</feature>
<evidence type="ECO:0000259" key="12">
    <source>
        <dbReference type="PROSITE" id="PS50929"/>
    </source>
</evidence>
<evidence type="ECO:0000256" key="9">
    <source>
        <dbReference type="ARBA" id="ARBA00023180"/>
    </source>
</evidence>
<evidence type="ECO:0000256" key="10">
    <source>
        <dbReference type="SAM" id="MobiDB-lite"/>
    </source>
</evidence>
<dbReference type="FunFam" id="1.20.1560.10:FF:000029">
    <property type="entry name" value="ABC transporter B family member 1"/>
    <property type="match status" value="1"/>
</dbReference>
<dbReference type="InterPro" id="IPR039421">
    <property type="entry name" value="Type_1_exporter"/>
</dbReference>
<proteinExistence type="predicted"/>
<dbReference type="Proteomes" id="UP000467841">
    <property type="component" value="Unassembled WGS sequence"/>
</dbReference>
<reference evidence="13" key="1">
    <citation type="submission" date="2020-01" db="EMBL/GenBank/DDBJ databases">
        <authorList>
            <person name="Mishra B."/>
        </authorList>
    </citation>
    <scope>NUCLEOTIDE SEQUENCE [LARGE SCALE GENOMIC DNA]</scope>
</reference>
<dbReference type="InterPro" id="IPR011527">
    <property type="entry name" value="ABC1_TM_dom"/>
</dbReference>
<dbReference type="PANTHER" id="PTHR24222:SF76">
    <property type="entry name" value="MYCOBACTIN IMPORT ATP-BINDING_PERMEASE PROTEIN IRTB"/>
    <property type="match status" value="1"/>
</dbReference>
<feature type="transmembrane region" description="Helical" evidence="11">
    <location>
        <begin position="175"/>
        <end position="193"/>
    </location>
</feature>
<feature type="transmembrane region" description="Helical" evidence="11">
    <location>
        <begin position="199"/>
        <end position="217"/>
    </location>
</feature>
<dbReference type="Pfam" id="PF00664">
    <property type="entry name" value="ABC_membrane"/>
    <property type="match status" value="1"/>
</dbReference>
<evidence type="ECO:0000313" key="14">
    <source>
        <dbReference type="Proteomes" id="UP000467841"/>
    </source>
</evidence>
<keyword evidence="5" id="KW-0547">Nucleotide-binding</keyword>
<comment type="subcellular location">
    <subcellularLocation>
        <location evidence="1">Cell membrane</location>
        <topology evidence="1">Multi-pass membrane protein</topology>
    </subcellularLocation>
</comment>
<keyword evidence="14" id="KW-1185">Reference proteome</keyword>
<dbReference type="PROSITE" id="PS50929">
    <property type="entry name" value="ABC_TM1F"/>
    <property type="match status" value="1"/>
</dbReference>
<dbReference type="SUPFAM" id="SSF90123">
    <property type="entry name" value="ABC transporter transmembrane region"/>
    <property type="match status" value="1"/>
</dbReference>
<comment type="caution">
    <text evidence="13">The sequence shown here is derived from an EMBL/GenBank/DDBJ whole genome shotgun (WGS) entry which is preliminary data.</text>
</comment>
<evidence type="ECO:0000256" key="6">
    <source>
        <dbReference type="ARBA" id="ARBA00022840"/>
    </source>
</evidence>
<dbReference type="GO" id="GO:0005524">
    <property type="term" value="F:ATP binding"/>
    <property type="evidence" value="ECO:0007669"/>
    <property type="project" value="UniProtKB-KW"/>
</dbReference>
<feature type="region of interest" description="Disordered" evidence="10">
    <location>
        <begin position="1"/>
        <end position="27"/>
    </location>
</feature>
<evidence type="ECO:0000256" key="8">
    <source>
        <dbReference type="ARBA" id="ARBA00023136"/>
    </source>
</evidence>